<dbReference type="OrthoDB" id="1098987at2"/>
<keyword evidence="1" id="KW-0472">Membrane</keyword>
<dbReference type="GO" id="GO:0016989">
    <property type="term" value="F:sigma factor antagonist activity"/>
    <property type="evidence" value="ECO:0007669"/>
    <property type="project" value="TreeGrafter"/>
</dbReference>
<reference evidence="4 5" key="1">
    <citation type="journal article" date="2015" name="Int. J. Syst. Evol. Microbiol.">
        <title>Mariniphaga sediminis sp. nov., isolated from coastal sediment.</title>
        <authorList>
            <person name="Wang F.Q."/>
            <person name="Shen Q.Y."/>
            <person name="Chen G.J."/>
            <person name="Du Z.J."/>
        </authorList>
    </citation>
    <scope>NUCLEOTIDE SEQUENCE [LARGE SCALE GENOMIC DNA]</scope>
    <source>
        <strain evidence="4 5">SY21</strain>
    </source>
</reference>
<dbReference type="InterPro" id="IPR006860">
    <property type="entry name" value="FecR"/>
</dbReference>
<feature type="domain" description="Protein FecR C-terminal" evidence="3">
    <location>
        <begin position="242"/>
        <end position="301"/>
    </location>
</feature>
<dbReference type="EMBL" id="QWET01000019">
    <property type="protein sequence ID" value="RIH63578.1"/>
    <property type="molecule type" value="Genomic_DNA"/>
</dbReference>
<evidence type="ECO:0000259" key="2">
    <source>
        <dbReference type="Pfam" id="PF04773"/>
    </source>
</evidence>
<dbReference type="Pfam" id="PF16344">
    <property type="entry name" value="FecR_C"/>
    <property type="match status" value="1"/>
</dbReference>
<keyword evidence="5" id="KW-1185">Reference proteome</keyword>
<protein>
    <submittedName>
        <fullName evidence="4">DUF4974 domain-containing protein</fullName>
    </submittedName>
</protein>
<sequence>MAKDSKIVQRIEKLLSTRKEQNSEAQIAEAEQIVHAIEKIDSREAFAQVQKRIQKHKSRKRFLLILTRAAAIFSVPLLITSVLFFYKVRNQSTPDQFAMQQISNPPGVRSEIVLPDSSKVWLNAESSISYKIPFDFKSRDVKLVGEAFFEVKEDKHKPFQVESGNVNVTVLGTRFNCKAFPEDKEIEVVLAEGKVELNSVGSKTGKGIILNPGERAIINKVTNRTYISAGNIDRYIGWHEGKLIFEECPLPEVARQLERWFGIEVEIADAEILSCHISTTFENESLYQILTLLELASPIKTTLIPATFEKETQTKSREKVIITSKN</sequence>
<dbReference type="Proteomes" id="UP000266441">
    <property type="component" value="Unassembled WGS sequence"/>
</dbReference>
<evidence type="ECO:0000313" key="5">
    <source>
        <dbReference type="Proteomes" id="UP000266441"/>
    </source>
</evidence>
<name>A0A399CX88_9BACT</name>
<evidence type="ECO:0000259" key="3">
    <source>
        <dbReference type="Pfam" id="PF16344"/>
    </source>
</evidence>
<comment type="caution">
    <text evidence="4">The sequence shown here is derived from an EMBL/GenBank/DDBJ whole genome shotgun (WGS) entry which is preliminary data.</text>
</comment>
<keyword evidence="1" id="KW-1133">Transmembrane helix</keyword>
<dbReference type="RefSeq" id="WP_119351546.1">
    <property type="nucleotide sequence ID" value="NZ_QWET01000019.1"/>
</dbReference>
<keyword evidence="1" id="KW-0812">Transmembrane</keyword>
<proteinExistence type="predicted"/>
<dbReference type="InterPro" id="IPR032508">
    <property type="entry name" value="FecR_C"/>
</dbReference>
<feature type="domain" description="FecR protein" evidence="2">
    <location>
        <begin position="103"/>
        <end position="196"/>
    </location>
</feature>
<evidence type="ECO:0000256" key="1">
    <source>
        <dbReference type="SAM" id="Phobius"/>
    </source>
</evidence>
<gene>
    <name evidence="4" type="ORF">D1164_19310</name>
</gene>
<dbReference type="PIRSF" id="PIRSF018266">
    <property type="entry name" value="FecR"/>
    <property type="match status" value="1"/>
</dbReference>
<feature type="transmembrane region" description="Helical" evidence="1">
    <location>
        <begin position="62"/>
        <end position="86"/>
    </location>
</feature>
<dbReference type="Pfam" id="PF04773">
    <property type="entry name" value="FecR"/>
    <property type="match status" value="1"/>
</dbReference>
<organism evidence="4 5">
    <name type="scientific">Mariniphaga sediminis</name>
    <dbReference type="NCBI Taxonomy" id="1628158"/>
    <lineage>
        <taxon>Bacteria</taxon>
        <taxon>Pseudomonadati</taxon>
        <taxon>Bacteroidota</taxon>
        <taxon>Bacteroidia</taxon>
        <taxon>Marinilabiliales</taxon>
        <taxon>Prolixibacteraceae</taxon>
        <taxon>Mariniphaga</taxon>
    </lineage>
</organism>
<dbReference type="AlphaFoldDB" id="A0A399CX88"/>
<dbReference type="PANTHER" id="PTHR30273:SF2">
    <property type="entry name" value="PROTEIN FECR"/>
    <property type="match status" value="1"/>
</dbReference>
<evidence type="ECO:0000313" key="4">
    <source>
        <dbReference type="EMBL" id="RIH63578.1"/>
    </source>
</evidence>
<accession>A0A399CX88</accession>
<dbReference type="PANTHER" id="PTHR30273">
    <property type="entry name" value="PERIPLASMIC SIGNAL SENSOR AND SIGMA FACTOR ACTIVATOR FECR-RELATED"/>
    <property type="match status" value="1"/>
</dbReference>
<dbReference type="Gene3D" id="3.55.50.30">
    <property type="match status" value="1"/>
</dbReference>
<dbReference type="InterPro" id="IPR012373">
    <property type="entry name" value="Ferrdict_sens_TM"/>
</dbReference>
<dbReference type="Gene3D" id="2.60.120.1440">
    <property type="match status" value="1"/>
</dbReference>